<dbReference type="InterPro" id="IPR002104">
    <property type="entry name" value="Integrase_catalytic"/>
</dbReference>
<sequence length="225" mass="25120">MLTWEDDVLPMIDATRNYRDAALIAIAWDAGPRSGELRSLTLGDITDYTHGYQITVQGKTGQRTIGLVPSVPFLQRWLNDHPGNNGDDPLWSKLSEAVEPSYQTLLATVKDAAERAGVDKPVTFTNFRKSSASYLASEGMNQAHLEDHHGWKRGSDIASRYVSVFAADTNREVARIHGVETEDVDESTPTAPVECPRFHQRTPREKDQCVHCQQVLSKEAAMEQR</sequence>
<accession>A0ABD6DPS0</accession>
<proteinExistence type="predicted"/>
<dbReference type="Proteomes" id="UP001597034">
    <property type="component" value="Unassembled WGS sequence"/>
</dbReference>
<dbReference type="InterPro" id="IPR011010">
    <property type="entry name" value="DNA_brk_join_enz"/>
</dbReference>
<dbReference type="CDD" id="cd00397">
    <property type="entry name" value="DNA_BRE_C"/>
    <property type="match status" value="1"/>
</dbReference>
<feature type="domain" description="Tyr recombinase" evidence="2">
    <location>
        <begin position="1"/>
        <end position="175"/>
    </location>
</feature>
<evidence type="ECO:0000313" key="4">
    <source>
        <dbReference type="Proteomes" id="UP001597034"/>
    </source>
</evidence>
<evidence type="ECO:0000256" key="1">
    <source>
        <dbReference type="ARBA" id="ARBA00023172"/>
    </source>
</evidence>
<dbReference type="PROSITE" id="PS51898">
    <property type="entry name" value="TYR_RECOMBINASE"/>
    <property type="match status" value="1"/>
</dbReference>
<dbReference type="RefSeq" id="WP_256401478.1">
    <property type="nucleotide sequence ID" value="NZ_JANHJR010000004.1"/>
</dbReference>
<dbReference type="Gene3D" id="1.10.443.10">
    <property type="entry name" value="Intergrase catalytic core"/>
    <property type="match status" value="1"/>
</dbReference>
<protein>
    <submittedName>
        <fullName evidence="3">Tyrosine-type recombinase/integrase</fullName>
    </submittedName>
</protein>
<evidence type="ECO:0000259" key="2">
    <source>
        <dbReference type="PROSITE" id="PS51898"/>
    </source>
</evidence>
<evidence type="ECO:0000313" key="3">
    <source>
        <dbReference type="EMBL" id="MFD1648047.1"/>
    </source>
</evidence>
<organism evidence="3 4">
    <name type="scientific">Haloarchaeobius litoreus</name>
    <dbReference type="NCBI Taxonomy" id="755306"/>
    <lineage>
        <taxon>Archaea</taxon>
        <taxon>Methanobacteriati</taxon>
        <taxon>Methanobacteriota</taxon>
        <taxon>Stenosarchaea group</taxon>
        <taxon>Halobacteria</taxon>
        <taxon>Halobacteriales</taxon>
        <taxon>Halorubellaceae</taxon>
        <taxon>Haloarchaeobius</taxon>
    </lineage>
</organism>
<keyword evidence="1" id="KW-0233">DNA recombination</keyword>
<gene>
    <name evidence="3" type="ORF">ACFSBL_20390</name>
</gene>
<dbReference type="InterPro" id="IPR013762">
    <property type="entry name" value="Integrase-like_cat_sf"/>
</dbReference>
<reference evidence="3 4" key="1">
    <citation type="journal article" date="2019" name="Int. J. Syst. Evol. Microbiol.">
        <title>The Global Catalogue of Microorganisms (GCM) 10K type strain sequencing project: providing services to taxonomists for standard genome sequencing and annotation.</title>
        <authorList>
            <consortium name="The Broad Institute Genomics Platform"/>
            <consortium name="The Broad Institute Genome Sequencing Center for Infectious Disease"/>
            <person name="Wu L."/>
            <person name="Ma J."/>
        </authorList>
    </citation>
    <scope>NUCLEOTIDE SEQUENCE [LARGE SCALE GENOMIC DNA]</scope>
    <source>
        <strain evidence="3 4">CGMCC 1.10390</strain>
    </source>
</reference>
<dbReference type="SUPFAM" id="SSF56349">
    <property type="entry name" value="DNA breaking-rejoining enzymes"/>
    <property type="match status" value="1"/>
</dbReference>
<dbReference type="AlphaFoldDB" id="A0ABD6DPS0"/>
<keyword evidence="4" id="KW-1185">Reference proteome</keyword>
<dbReference type="EMBL" id="JBHUDO010000004">
    <property type="protein sequence ID" value="MFD1648047.1"/>
    <property type="molecule type" value="Genomic_DNA"/>
</dbReference>
<dbReference type="GO" id="GO:0006310">
    <property type="term" value="P:DNA recombination"/>
    <property type="evidence" value="ECO:0007669"/>
    <property type="project" value="UniProtKB-KW"/>
</dbReference>
<name>A0ABD6DPS0_9EURY</name>
<dbReference type="Pfam" id="PF00589">
    <property type="entry name" value="Phage_integrase"/>
    <property type="match status" value="1"/>
</dbReference>
<comment type="caution">
    <text evidence="3">The sequence shown here is derived from an EMBL/GenBank/DDBJ whole genome shotgun (WGS) entry which is preliminary data.</text>
</comment>